<dbReference type="EMBL" id="JBBLXS010000117">
    <property type="protein sequence ID" value="MEK0185413.1"/>
    <property type="molecule type" value="Genomic_DNA"/>
</dbReference>
<evidence type="ECO:0000313" key="2">
    <source>
        <dbReference type="Proteomes" id="UP001384579"/>
    </source>
</evidence>
<dbReference type="Proteomes" id="UP001384579">
    <property type="component" value="Unassembled WGS sequence"/>
</dbReference>
<reference evidence="1 2" key="1">
    <citation type="journal article" date="2020" name="Harmful Algae">
        <title>Molecular and morphological characterization of a novel dihydroanatoxin-a producing Microcoleus species (cyanobacteria) from the Russian River, California, USA.</title>
        <authorList>
            <person name="Conklin K.Y."/>
            <person name="Stancheva R."/>
            <person name="Otten T.G."/>
            <person name="Fadness R."/>
            <person name="Boyer G.L."/>
            <person name="Read B."/>
            <person name="Zhang X."/>
            <person name="Sheath R.G."/>
        </authorList>
    </citation>
    <scope>NUCLEOTIDE SEQUENCE [LARGE SCALE GENOMIC DNA]</scope>
    <source>
        <strain evidence="1 2">PTRS2</strain>
    </source>
</reference>
<name>A0ABU8YM14_9CYAN</name>
<protein>
    <submittedName>
        <fullName evidence="1">Uncharacterized protein</fullName>
    </submittedName>
</protein>
<organism evidence="1 2">
    <name type="scientific">Microcoleus anatoxicus PTRS2</name>
    <dbReference type="NCBI Taxonomy" id="2705321"/>
    <lineage>
        <taxon>Bacteria</taxon>
        <taxon>Bacillati</taxon>
        <taxon>Cyanobacteriota</taxon>
        <taxon>Cyanophyceae</taxon>
        <taxon>Oscillatoriophycideae</taxon>
        <taxon>Oscillatoriales</taxon>
        <taxon>Microcoleaceae</taxon>
        <taxon>Microcoleus</taxon>
        <taxon>Microcoleus anatoxicus</taxon>
    </lineage>
</organism>
<gene>
    <name evidence="1" type="ORF">WMG39_11235</name>
</gene>
<proteinExistence type="predicted"/>
<sequence>MSSDAMNADRTNFNTVQEHEIFGDRDLPSWLTEQQISLACTTLITLEI</sequence>
<accession>A0ABU8YM14</accession>
<keyword evidence="2" id="KW-1185">Reference proteome</keyword>
<comment type="caution">
    <text evidence="1">The sequence shown here is derived from an EMBL/GenBank/DDBJ whole genome shotgun (WGS) entry which is preliminary data.</text>
</comment>
<dbReference type="RefSeq" id="WP_340518346.1">
    <property type="nucleotide sequence ID" value="NZ_JBBLXS010000117.1"/>
</dbReference>
<evidence type="ECO:0000313" key="1">
    <source>
        <dbReference type="EMBL" id="MEK0185413.1"/>
    </source>
</evidence>